<dbReference type="CDD" id="cd14014">
    <property type="entry name" value="STKc_PknB_like"/>
    <property type="match status" value="1"/>
</dbReference>
<dbReference type="SUPFAM" id="SSF48452">
    <property type="entry name" value="TPR-like"/>
    <property type="match status" value="1"/>
</dbReference>
<dbReference type="PANTHER" id="PTHR43289">
    <property type="entry name" value="MITOGEN-ACTIVATED PROTEIN KINASE KINASE KINASE 20-RELATED"/>
    <property type="match status" value="1"/>
</dbReference>
<evidence type="ECO:0000313" key="9">
    <source>
        <dbReference type="EMBL" id="EYF04401.1"/>
    </source>
</evidence>
<keyword evidence="7" id="KW-0812">Transmembrane</keyword>
<dbReference type="SMART" id="SM00220">
    <property type="entry name" value="S_TKc"/>
    <property type="match status" value="1"/>
</dbReference>
<dbReference type="Gene3D" id="3.30.200.20">
    <property type="entry name" value="Phosphorylase Kinase, domain 1"/>
    <property type="match status" value="1"/>
</dbReference>
<feature type="region of interest" description="Disordered" evidence="6">
    <location>
        <begin position="21"/>
        <end position="47"/>
    </location>
</feature>
<dbReference type="eggNOG" id="COG0515">
    <property type="taxonomic scope" value="Bacteria"/>
</dbReference>
<dbReference type="PROSITE" id="PS50011">
    <property type="entry name" value="PROTEIN_KINASE_DOM"/>
    <property type="match status" value="1"/>
</dbReference>
<dbReference type="Pfam" id="PF00069">
    <property type="entry name" value="Pkinase"/>
    <property type="match status" value="1"/>
</dbReference>
<evidence type="ECO:0000259" key="8">
    <source>
        <dbReference type="PROSITE" id="PS50011"/>
    </source>
</evidence>
<evidence type="ECO:0000313" key="10">
    <source>
        <dbReference type="Proteomes" id="UP000019678"/>
    </source>
</evidence>
<dbReference type="PANTHER" id="PTHR43289:SF34">
    <property type="entry name" value="SERINE_THREONINE-PROTEIN KINASE YBDM-RELATED"/>
    <property type="match status" value="1"/>
</dbReference>
<dbReference type="Proteomes" id="UP000019678">
    <property type="component" value="Unassembled WGS sequence"/>
</dbReference>
<evidence type="ECO:0000256" key="1">
    <source>
        <dbReference type="ARBA" id="ARBA00022679"/>
    </source>
</evidence>
<dbReference type="Gene3D" id="1.25.40.10">
    <property type="entry name" value="Tetratricopeptide repeat domain"/>
    <property type="match status" value="1"/>
</dbReference>
<dbReference type="PROSITE" id="PS00108">
    <property type="entry name" value="PROTEIN_KINASE_ST"/>
    <property type="match status" value="1"/>
</dbReference>
<dbReference type="eggNOG" id="COG0457">
    <property type="taxonomic scope" value="Bacteria"/>
</dbReference>
<evidence type="ECO:0000256" key="5">
    <source>
        <dbReference type="SAM" id="Coils"/>
    </source>
</evidence>
<dbReference type="InterPro" id="IPR008271">
    <property type="entry name" value="Ser/Thr_kinase_AS"/>
</dbReference>
<keyword evidence="1" id="KW-0808">Transferase</keyword>
<reference evidence="9 10" key="1">
    <citation type="submission" date="2013-05" db="EMBL/GenBank/DDBJ databases">
        <title>Genome assembly of Chondromyces apiculatus DSM 436.</title>
        <authorList>
            <person name="Sharma G."/>
            <person name="Khatri I."/>
            <person name="Kaur C."/>
            <person name="Mayilraj S."/>
            <person name="Subramanian S."/>
        </authorList>
    </citation>
    <scope>NUCLEOTIDE SEQUENCE [LARGE SCALE GENOMIC DNA]</scope>
    <source>
        <strain evidence="9 10">DSM 436</strain>
    </source>
</reference>
<feature type="coiled-coil region" evidence="5">
    <location>
        <begin position="395"/>
        <end position="422"/>
    </location>
</feature>
<evidence type="ECO:0000256" key="7">
    <source>
        <dbReference type="SAM" id="Phobius"/>
    </source>
</evidence>
<dbReference type="GO" id="GO:0005524">
    <property type="term" value="F:ATP binding"/>
    <property type="evidence" value="ECO:0007669"/>
    <property type="project" value="UniProtKB-KW"/>
</dbReference>
<protein>
    <recommendedName>
        <fullName evidence="8">Protein kinase domain-containing protein</fullName>
    </recommendedName>
</protein>
<gene>
    <name evidence="9" type="ORF">CAP_4540</name>
</gene>
<evidence type="ECO:0000256" key="6">
    <source>
        <dbReference type="SAM" id="MobiDB-lite"/>
    </source>
</evidence>
<keyword evidence="4" id="KW-0067">ATP-binding</keyword>
<feature type="transmembrane region" description="Helical" evidence="7">
    <location>
        <begin position="340"/>
        <end position="362"/>
    </location>
</feature>
<dbReference type="InterPro" id="IPR011009">
    <property type="entry name" value="Kinase-like_dom_sf"/>
</dbReference>
<accession>A0A017T727</accession>
<sequence>MTDPGPGADTSDAVLDDTIPASGAVQAGGGAPVSGTVARSSAQSSGWPRVPLSLQARYEDIRLLGEGGVGVVYRAHDPRLRREVALKLLKYGDPVRHRRLLKEARAQARVHHENVCRVYDAGEADGEPFIVMQFVEGGPLGKLQAQLSLDEKVQILRTVSAAMHAAHRQGLVHRDLKPGNILVEGEPGGALKPYVVDFGLVREVDSGSETQGGGGAGTPAYMAPEQVAGGAIDARTDVYGLGATLYEMISGRAPYVGDVPWKILAQVASREPTPLRELVSQVPPALEAITMTCLARDPAQRYGSARALSEDLQRFLDGEEVGARQVSSVRRVWRGLRQHNASWVGALVGMLGLAALAGAWWVRRGGEVDAQLAQELGREAAGMELLMRSAYQMPLHDVDRERAMVRERLAGLEARLAEAREARGARGATLGPLHYAIGRGRLSLGDLVAAEEHLTAARDADYAPAELGYALGMTLLKLHLRLRSAAEHIGDEAERKARYAALDARYKEPGLALLRTAPPAQLEPPEYAEALLALHEERFEEARVKAVEAFTRSPLLFEAKWLEGDALASLALLDWTGGRPGWWPTMSARMEQARAAFEAAEDVARSSPEVLRSLCALETRAMFAARFQGESSEPAFARGREVCARAVRADGSSSEARVARANLHALYVYGRVDALPREAPRQEVREAVQFAEEAVAARPEDVEAWKTLGTALRAEIALGMYEGRDVGPAVRRATAVYEEAIAKFPRHGAAYESLATVLGMEATLSGARGEAVQPAVERAMRLLDDGLSRSASVAMTHHKRAALLLQEARALLDAGASPEALVGRAFEELRAARGLSGAWFGLTEVEAEGHLVLARHALASGGDPRGALARVMEGARELGEGAQGRTAGYALEGEAALVEAEFQGRQGRDPGEALARGRQRFAQAAEAAPWVMAFALGQARVELRAAAWAMGRRRSAAAALAEARARIEPWVTEERASAEPFALLAEGCALGLEGGNAGAGGAVRGEEAEALLGRGLGLVAQALARNPRQASALAVKGRLLLAKARLASEAEALAEARVEARGALAEAIRQNPLLERALGEALAEARGERGEARGERGIARMGDSGRFEAIAT</sequence>
<dbReference type="AlphaFoldDB" id="A0A017T727"/>
<keyword evidence="5" id="KW-0175">Coiled coil</keyword>
<dbReference type="GO" id="GO:0004674">
    <property type="term" value="F:protein serine/threonine kinase activity"/>
    <property type="evidence" value="ECO:0007669"/>
    <property type="project" value="TreeGrafter"/>
</dbReference>
<dbReference type="InterPro" id="IPR000719">
    <property type="entry name" value="Prot_kinase_dom"/>
</dbReference>
<dbReference type="InterPro" id="IPR011990">
    <property type="entry name" value="TPR-like_helical_dom_sf"/>
</dbReference>
<dbReference type="Gene3D" id="1.10.510.10">
    <property type="entry name" value="Transferase(Phosphotransferase) domain 1"/>
    <property type="match status" value="1"/>
</dbReference>
<organism evidence="9 10">
    <name type="scientific">Chondromyces apiculatus DSM 436</name>
    <dbReference type="NCBI Taxonomy" id="1192034"/>
    <lineage>
        <taxon>Bacteria</taxon>
        <taxon>Pseudomonadati</taxon>
        <taxon>Myxococcota</taxon>
        <taxon>Polyangia</taxon>
        <taxon>Polyangiales</taxon>
        <taxon>Polyangiaceae</taxon>
        <taxon>Chondromyces</taxon>
    </lineage>
</organism>
<dbReference type="SUPFAM" id="SSF56112">
    <property type="entry name" value="Protein kinase-like (PK-like)"/>
    <property type="match status" value="1"/>
</dbReference>
<feature type="compositionally biased region" description="Polar residues" evidence="6">
    <location>
        <begin position="37"/>
        <end position="46"/>
    </location>
</feature>
<keyword evidence="7" id="KW-1133">Transmembrane helix</keyword>
<evidence type="ECO:0000256" key="2">
    <source>
        <dbReference type="ARBA" id="ARBA00022741"/>
    </source>
</evidence>
<proteinExistence type="predicted"/>
<comment type="caution">
    <text evidence="9">The sequence shown here is derived from an EMBL/GenBank/DDBJ whole genome shotgun (WGS) entry which is preliminary data.</text>
</comment>
<keyword evidence="10" id="KW-1185">Reference proteome</keyword>
<keyword evidence="3" id="KW-0418">Kinase</keyword>
<evidence type="ECO:0000256" key="4">
    <source>
        <dbReference type="ARBA" id="ARBA00022840"/>
    </source>
</evidence>
<dbReference type="EMBL" id="ASRX01000034">
    <property type="protein sequence ID" value="EYF04401.1"/>
    <property type="molecule type" value="Genomic_DNA"/>
</dbReference>
<keyword evidence="2" id="KW-0547">Nucleotide-binding</keyword>
<feature type="domain" description="Protein kinase" evidence="8">
    <location>
        <begin position="58"/>
        <end position="316"/>
    </location>
</feature>
<name>A0A017T727_9BACT</name>
<keyword evidence="7" id="KW-0472">Membrane</keyword>
<evidence type="ECO:0000256" key="3">
    <source>
        <dbReference type="ARBA" id="ARBA00022777"/>
    </source>
</evidence>
<dbReference type="STRING" id="1192034.CAP_4540"/>